<dbReference type="Proteomes" id="UP001152519">
    <property type="component" value="Unassembled WGS sequence"/>
</dbReference>
<dbReference type="GO" id="GO:0004803">
    <property type="term" value="F:transposase activity"/>
    <property type="evidence" value="ECO:0007669"/>
    <property type="project" value="InterPro"/>
</dbReference>
<gene>
    <name evidence="2" type="ORF">SCOCK_210057</name>
</gene>
<keyword evidence="3" id="KW-1185">Reference proteome</keyword>
<dbReference type="InterPro" id="IPR002513">
    <property type="entry name" value="Tn3_Tnp_DDE_dom"/>
</dbReference>
<accession>A0A9W4GQP6</accession>
<evidence type="ECO:0000313" key="3">
    <source>
        <dbReference type="Proteomes" id="UP001152519"/>
    </source>
</evidence>
<dbReference type="AlphaFoldDB" id="A0A9W4GQP6"/>
<dbReference type="EMBL" id="CAJSLV010000050">
    <property type="protein sequence ID" value="CAG6393617.1"/>
    <property type="molecule type" value="Genomic_DNA"/>
</dbReference>
<sequence>MLASLGLPGEVGGHLAARAVLLDGTYREVAGRLPDNAQIVFDDDGRPHFAALEPEPEPASLLELRLATYRAANATLIEHQASIGLATAWGGGLVASVDGMRFVVPVPSVYARPNPKYFGRRGGATWLNTINDQAAGLGGKVVAGTPRDSLSAPTT</sequence>
<dbReference type="Pfam" id="PF01526">
    <property type="entry name" value="DDE_Tnp_Tn3"/>
    <property type="match status" value="1"/>
</dbReference>
<evidence type="ECO:0000313" key="2">
    <source>
        <dbReference type="EMBL" id="CAG6393617.1"/>
    </source>
</evidence>
<reference evidence="2" key="1">
    <citation type="submission" date="2021-05" db="EMBL/GenBank/DDBJ databases">
        <authorList>
            <person name="Arsene-Ploetze F."/>
        </authorList>
    </citation>
    <scope>NUCLEOTIDE SEQUENCE</scope>
    <source>
        <strain evidence="2">DSM 42138</strain>
    </source>
</reference>
<feature type="domain" description="Tn3 transposase DDE" evidence="1">
    <location>
        <begin position="64"/>
        <end position="150"/>
    </location>
</feature>
<protein>
    <recommendedName>
        <fullName evidence="1">Tn3 transposase DDE domain-containing protein</fullName>
    </recommendedName>
</protein>
<evidence type="ECO:0000259" key="1">
    <source>
        <dbReference type="Pfam" id="PF01526"/>
    </source>
</evidence>
<dbReference type="GO" id="GO:0006313">
    <property type="term" value="P:DNA transposition"/>
    <property type="evidence" value="ECO:0007669"/>
    <property type="project" value="InterPro"/>
</dbReference>
<name>A0A9W4GQP6_9ACTN</name>
<organism evidence="2 3">
    <name type="scientific">Actinacidiphila cocklensis</name>
    <dbReference type="NCBI Taxonomy" id="887465"/>
    <lineage>
        <taxon>Bacteria</taxon>
        <taxon>Bacillati</taxon>
        <taxon>Actinomycetota</taxon>
        <taxon>Actinomycetes</taxon>
        <taxon>Kitasatosporales</taxon>
        <taxon>Streptomycetaceae</taxon>
        <taxon>Actinacidiphila</taxon>
    </lineage>
</organism>
<comment type="caution">
    <text evidence="2">The sequence shown here is derived from an EMBL/GenBank/DDBJ whole genome shotgun (WGS) entry which is preliminary data.</text>
</comment>
<proteinExistence type="predicted"/>